<dbReference type="InParanoid" id="D6TDS3"/>
<accession>D6TDS3</accession>
<evidence type="ECO:0000313" key="1">
    <source>
        <dbReference type="EMBL" id="EFH90205.1"/>
    </source>
</evidence>
<dbReference type="Proteomes" id="UP000004508">
    <property type="component" value="Unassembled WGS sequence"/>
</dbReference>
<organism evidence="1 2">
    <name type="scientific">Ktedonobacter racemifer DSM 44963</name>
    <dbReference type="NCBI Taxonomy" id="485913"/>
    <lineage>
        <taxon>Bacteria</taxon>
        <taxon>Bacillati</taxon>
        <taxon>Chloroflexota</taxon>
        <taxon>Ktedonobacteria</taxon>
        <taxon>Ktedonobacterales</taxon>
        <taxon>Ktedonobacteraceae</taxon>
        <taxon>Ktedonobacter</taxon>
    </lineage>
</organism>
<dbReference type="PANTHER" id="PTHR40393:SF1">
    <property type="entry name" value="LYSINE BIOSYNTHESIS PROTEIN-RELATED"/>
    <property type="match status" value="1"/>
</dbReference>
<proteinExistence type="predicted"/>
<dbReference type="OrthoDB" id="2628219at2"/>
<keyword evidence="2" id="KW-1185">Reference proteome</keyword>
<dbReference type="AlphaFoldDB" id="D6TDS3"/>
<sequence>MISNPVLTAACPECAGEVPLQNVLVGEIVYCPDCSAELEVLNLEQPELGLAPEVAEDWGE</sequence>
<protein>
    <submittedName>
        <fullName evidence="1">Lysine biosynthesis protein LysW</fullName>
    </submittedName>
</protein>
<dbReference type="RefSeq" id="WP_007907343.1">
    <property type="nucleotide sequence ID" value="NZ_ADVG01000001.1"/>
</dbReference>
<gene>
    <name evidence="1" type="ORF">Krac_11816</name>
</gene>
<dbReference type="CDD" id="cd13946">
    <property type="entry name" value="LysW"/>
    <property type="match status" value="1"/>
</dbReference>
<name>D6TDS3_KTERA</name>
<dbReference type="InterPro" id="IPR005906">
    <property type="entry name" value="LysW"/>
</dbReference>
<dbReference type="Pfam" id="PF21344">
    <property type="entry name" value="Zn_ribbon_LysW"/>
    <property type="match status" value="1"/>
</dbReference>
<evidence type="ECO:0000313" key="2">
    <source>
        <dbReference type="Proteomes" id="UP000004508"/>
    </source>
</evidence>
<reference evidence="1 2" key="1">
    <citation type="journal article" date="2011" name="Stand. Genomic Sci.">
        <title>Non-contiguous finished genome sequence and contextual data of the filamentous soil bacterium Ktedonobacter racemifer type strain (SOSP1-21).</title>
        <authorList>
            <person name="Chang Y.J."/>
            <person name="Land M."/>
            <person name="Hauser L."/>
            <person name="Chertkov O."/>
            <person name="Del Rio T.G."/>
            <person name="Nolan M."/>
            <person name="Copeland A."/>
            <person name="Tice H."/>
            <person name="Cheng J.F."/>
            <person name="Lucas S."/>
            <person name="Han C."/>
            <person name="Goodwin L."/>
            <person name="Pitluck S."/>
            <person name="Ivanova N."/>
            <person name="Ovchinikova G."/>
            <person name="Pati A."/>
            <person name="Chen A."/>
            <person name="Palaniappan K."/>
            <person name="Mavromatis K."/>
            <person name="Liolios K."/>
            <person name="Brettin T."/>
            <person name="Fiebig A."/>
            <person name="Rohde M."/>
            <person name="Abt B."/>
            <person name="Goker M."/>
            <person name="Detter J.C."/>
            <person name="Woyke T."/>
            <person name="Bristow J."/>
            <person name="Eisen J.A."/>
            <person name="Markowitz V."/>
            <person name="Hugenholtz P."/>
            <person name="Kyrpides N.C."/>
            <person name="Klenk H.P."/>
            <person name="Lapidus A."/>
        </authorList>
    </citation>
    <scope>NUCLEOTIDE SEQUENCE [LARGE SCALE GENOMIC DNA]</scope>
    <source>
        <strain evidence="2">DSM 44963</strain>
    </source>
</reference>
<comment type="caution">
    <text evidence="1">The sequence shown here is derived from an EMBL/GenBank/DDBJ whole genome shotgun (WGS) entry which is preliminary data.</text>
</comment>
<dbReference type="NCBIfam" id="TIGR01206">
    <property type="entry name" value="lysW"/>
    <property type="match status" value="1"/>
</dbReference>
<dbReference type="eggNOG" id="ENOG5033BTG">
    <property type="taxonomic scope" value="Bacteria"/>
</dbReference>
<dbReference type="PANTHER" id="PTHR40393">
    <property type="entry name" value="LYSINE BIOSYNTHESIS PROTEIN-RELATED-RELATED"/>
    <property type="match status" value="1"/>
</dbReference>
<dbReference type="STRING" id="485913.Krac_11816"/>
<dbReference type="EMBL" id="ADVG01000001">
    <property type="protein sequence ID" value="EFH90205.1"/>
    <property type="molecule type" value="Genomic_DNA"/>
</dbReference>
<dbReference type="Gene3D" id="2.20.28.160">
    <property type="match status" value="1"/>
</dbReference>